<dbReference type="EMBL" id="QXFL01000002">
    <property type="protein sequence ID" value="RIV87873.1"/>
    <property type="molecule type" value="Genomic_DNA"/>
</dbReference>
<feature type="signal peptide" evidence="1">
    <location>
        <begin position="1"/>
        <end position="19"/>
    </location>
</feature>
<comment type="caution">
    <text evidence="3">The sequence shown here is derived from an EMBL/GenBank/DDBJ whole genome shotgun (WGS) entry which is preliminary data.</text>
</comment>
<reference evidence="3 4" key="1">
    <citation type="submission" date="2018-08" db="EMBL/GenBank/DDBJ databases">
        <title>Erythrobacter zhengii sp.nov., a bacterium isolated from deep-sea sediment.</title>
        <authorList>
            <person name="Fang C."/>
            <person name="Wu Y.-H."/>
            <person name="Sun C."/>
            <person name="Wang H."/>
            <person name="Cheng H."/>
            <person name="Meng F.-X."/>
            <person name="Wang C.-S."/>
            <person name="Xu X.-W."/>
        </authorList>
    </citation>
    <scope>NUCLEOTIDE SEQUENCE [LARGE SCALE GENOMIC DNA]</scope>
    <source>
        <strain evidence="3 4">V18</strain>
    </source>
</reference>
<dbReference type="RefSeq" id="WP_119585717.1">
    <property type="nucleotide sequence ID" value="NZ_CAWODQ010000012.1"/>
</dbReference>
<dbReference type="Proteomes" id="UP000286576">
    <property type="component" value="Unassembled WGS sequence"/>
</dbReference>
<dbReference type="PANTHER" id="PTHR10900">
    <property type="entry name" value="PERIOSTIN-RELATED"/>
    <property type="match status" value="1"/>
</dbReference>
<dbReference type="SUPFAM" id="SSF82153">
    <property type="entry name" value="FAS1 domain"/>
    <property type="match status" value="1"/>
</dbReference>
<dbReference type="InterPro" id="IPR036378">
    <property type="entry name" value="FAS1_dom_sf"/>
</dbReference>
<dbReference type="InterPro" id="IPR000782">
    <property type="entry name" value="FAS1_domain"/>
</dbReference>
<keyword evidence="1" id="KW-0732">Signal</keyword>
<dbReference type="PANTHER" id="PTHR10900:SF77">
    <property type="entry name" value="FI19380P1"/>
    <property type="match status" value="1"/>
</dbReference>
<proteinExistence type="predicted"/>
<organism evidence="3 4">
    <name type="scientific">Aurantiacibacter zhengii</name>
    <dbReference type="NCBI Taxonomy" id="2307003"/>
    <lineage>
        <taxon>Bacteria</taxon>
        <taxon>Pseudomonadati</taxon>
        <taxon>Pseudomonadota</taxon>
        <taxon>Alphaproteobacteria</taxon>
        <taxon>Sphingomonadales</taxon>
        <taxon>Erythrobacteraceae</taxon>
        <taxon>Aurantiacibacter</taxon>
    </lineage>
</organism>
<evidence type="ECO:0000313" key="3">
    <source>
        <dbReference type="EMBL" id="RIV87873.1"/>
    </source>
</evidence>
<sequence>MKKHTILSALAACSLLALAACGGDAPADDASASGEIGSETLAALIDDSPDLSTTAEILGDTGLQSVFDGNAPYTVFAPTDEAFAAQDIPLEGEEAQAARVAILREHIVPGFLTRADIVGAVESSGGSVEMQTMGSNTLTFTEDGDTLVIASSDGSRARVSGAGMSGANGSVFPVDGVLKSLDAPG</sequence>
<evidence type="ECO:0000313" key="4">
    <source>
        <dbReference type="Proteomes" id="UP000286576"/>
    </source>
</evidence>
<dbReference type="PROSITE" id="PS50213">
    <property type="entry name" value="FAS1"/>
    <property type="match status" value="1"/>
</dbReference>
<protein>
    <submittedName>
        <fullName evidence="3">Fasciclin domain-containing protein</fullName>
    </submittedName>
</protein>
<dbReference type="AlphaFoldDB" id="A0A418NV07"/>
<evidence type="ECO:0000259" key="2">
    <source>
        <dbReference type="PROSITE" id="PS50213"/>
    </source>
</evidence>
<dbReference type="Pfam" id="PF02469">
    <property type="entry name" value="Fasciclin"/>
    <property type="match status" value="1"/>
</dbReference>
<dbReference type="Gene3D" id="2.30.180.10">
    <property type="entry name" value="FAS1 domain"/>
    <property type="match status" value="1"/>
</dbReference>
<gene>
    <name evidence="3" type="ORF">D2V07_06025</name>
</gene>
<feature type="chain" id="PRO_5019540904" evidence="1">
    <location>
        <begin position="20"/>
        <end position="185"/>
    </location>
</feature>
<feature type="domain" description="FAS1" evidence="2">
    <location>
        <begin position="38"/>
        <end position="178"/>
    </location>
</feature>
<accession>A0A418NV07</accession>
<dbReference type="InterPro" id="IPR050904">
    <property type="entry name" value="Adhesion/Biosynth-related"/>
</dbReference>
<keyword evidence="4" id="KW-1185">Reference proteome</keyword>
<dbReference type="SMART" id="SM00554">
    <property type="entry name" value="FAS1"/>
    <property type="match status" value="1"/>
</dbReference>
<name>A0A418NV07_9SPHN</name>
<evidence type="ECO:0000256" key="1">
    <source>
        <dbReference type="SAM" id="SignalP"/>
    </source>
</evidence>
<dbReference type="PROSITE" id="PS51257">
    <property type="entry name" value="PROKAR_LIPOPROTEIN"/>
    <property type="match status" value="1"/>
</dbReference>
<dbReference type="OrthoDB" id="7507228at2"/>